<comment type="similarity">
    <text evidence="1">Belongs to the asaB hydroxylase/desaturase family.</text>
</comment>
<dbReference type="STRING" id="1849047.A0A3D8RSX6"/>
<dbReference type="InterPro" id="IPR044053">
    <property type="entry name" value="AsaB-like"/>
</dbReference>
<dbReference type="Proteomes" id="UP000256645">
    <property type="component" value="Unassembled WGS sequence"/>
</dbReference>
<protein>
    <submittedName>
        <fullName evidence="2">Uncharacterized protein</fullName>
    </submittedName>
</protein>
<dbReference type="NCBIfam" id="NF041278">
    <property type="entry name" value="CmcJ_NvfI_EfuI"/>
    <property type="match status" value="1"/>
</dbReference>
<dbReference type="GO" id="GO:0016491">
    <property type="term" value="F:oxidoreductase activity"/>
    <property type="evidence" value="ECO:0007669"/>
    <property type="project" value="InterPro"/>
</dbReference>
<gene>
    <name evidence="2" type="ORF">BP6252_05027</name>
</gene>
<evidence type="ECO:0000313" key="2">
    <source>
        <dbReference type="EMBL" id="RDW76974.1"/>
    </source>
</evidence>
<dbReference type="OrthoDB" id="412788at2759"/>
<dbReference type="PANTHER" id="PTHR34598">
    <property type="entry name" value="BLL6449 PROTEIN"/>
    <property type="match status" value="1"/>
</dbReference>
<dbReference type="PANTHER" id="PTHR34598:SF3">
    <property type="entry name" value="OXIDOREDUCTASE AN1597"/>
    <property type="match status" value="1"/>
</dbReference>
<name>A0A3D8RSX6_9HELO</name>
<accession>A0A3D8RSX6</accession>
<organism evidence="2 3">
    <name type="scientific">Coleophoma cylindrospora</name>
    <dbReference type="NCBI Taxonomy" id="1849047"/>
    <lineage>
        <taxon>Eukaryota</taxon>
        <taxon>Fungi</taxon>
        <taxon>Dikarya</taxon>
        <taxon>Ascomycota</taxon>
        <taxon>Pezizomycotina</taxon>
        <taxon>Leotiomycetes</taxon>
        <taxon>Helotiales</taxon>
        <taxon>Dermateaceae</taxon>
        <taxon>Coleophoma</taxon>
    </lineage>
</organism>
<sequence length="260" mass="30314">MPDLISSIEYLQDLPLYKTEKPYWCMLTPRDGFDPDQERLDNLEFEIRDGITITDIRDSKENFILDKSGFQVLSHESEISSFDTKEDVDNYKAETMQVLKRELDAVFVKTYELRMRKNIQIDRSVMNIADPLLYEGPARGAHNDVTYNSGPVIINRYLSDEEKETYLKPGYRFRIINTWRSLVANLEDRPLALCDARTVAPDDFVAADRIIPDRVGEVYYLTYNGDHRWCYLSKQSPNEPYLFIMYDTAPGNNARCKFNA</sequence>
<reference evidence="2 3" key="1">
    <citation type="journal article" date="2018" name="IMA Fungus">
        <title>IMA Genome-F 9: Draft genome sequence of Annulohypoxylon stygium, Aspergillus mulundensis, Berkeleyomyces basicola (syn. Thielaviopsis basicola), Ceratocystis smalleyi, two Cercospora beticola strains, Coleophoma cylindrospora, Fusarium fracticaudum, Phialophora cf. hyalina, and Morchella septimelata.</title>
        <authorList>
            <person name="Wingfield B.D."/>
            <person name="Bills G.F."/>
            <person name="Dong Y."/>
            <person name="Huang W."/>
            <person name="Nel W.J."/>
            <person name="Swalarsk-Parry B.S."/>
            <person name="Vaghefi N."/>
            <person name="Wilken P.M."/>
            <person name="An Z."/>
            <person name="de Beer Z.W."/>
            <person name="De Vos L."/>
            <person name="Chen L."/>
            <person name="Duong T.A."/>
            <person name="Gao Y."/>
            <person name="Hammerbacher A."/>
            <person name="Kikkert J.R."/>
            <person name="Li Y."/>
            <person name="Li H."/>
            <person name="Li K."/>
            <person name="Li Q."/>
            <person name="Liu X."/>
            <person name="Ma X."/>
            <person name="Naidoo K."/>
            <person name="Pethybridge S.J."/>
            <person name="Sun J."/>
            <person name="Steenkamp E.T."/>
            <person name="van der Nest M.A."/>
            <person name="van Wyk S."/>
            <person name="Wingfield M.J."/>
            <person name="Xiong C."/>
            <person name="Yue Q."/>
            <person name="Zhang X."/>
        </authorList>
    </citation>
    <scope>NUCLEOTIDE SEQUENCE [LARGE SCALE GENOMIC DNA]</scope>
    <source>
        <strain evidence="2 3">BP6252</strain>
    </source>
</reference>
<comment type="caution">
    <text evidence="2">The sequence shown here is derived from an EMBL/GenBank/DDBJ whole genome shotgun (WGS) entry which is preliminary data.</text>
</comment>
<evidence type="ECO:0000256" key="1">
    <source>
        <dbReference type="ARBA" id="ARBA00023604"/>
    </source>
</evidence>
<dbReference type="AlphaFoldDB" id="A0A3D8RSX6"/>
<dbReference type="EMBL" id="PDLM01000005">
    <property type="protein sequence ID" value="RDW76974.1"/>
    <property type="molecule type" value="Genomic_DNA"/>
</dbReference>
<evidence type="ECO:0000313" key="3">
    <source>
        <dbReference type="Proteomes" id="UP000256645"/>
    </source>
</evidence>
<proteinExistence type="inferred from homology"/>
<keyword evidence="3" id="KW-1185">Reference proteome</keyword>